<dbReference type="AlphaFoldDB" id="A0A084JJA7"/>
<keyword evidence="2" id="KW-0812">Transmembrane</keyword>
<dbReference type="NCBIfam" id="TIGR02876">
    <property type="entry name" value="spore_yqfD"/>
    <property type="match status" value="1"/>
</dbReference>
<dbReference type="Proteomes" id="UP000028525">
    <property type="component" value="Unassembled WGS sequence"/>
</dbReference>
<sequence length="414" mass="48497">MLAWLNHYLFGYLSIEMTGFSPERFLNMCSVHEIELWKVINCGHSYQLFMTVQGFRKVKPLVRKSKVRLRILKKFGLPFFLHRNKKRKLYAAGFISFFLILYSLSLFIWDIEFDGNRMYTYDTLIKFCESEEIRYGMRKSNIDCDVLEEAFRTKFPEITWVSARVSGTRLLVKIKENEVLSEIPAKDETPCDIIAEKDGVITSMIVRSGVPMVAIGDTITQGQVLISGTLPITDDSETVINTHFVRSDADITARTEYHFTRQMPLFKKVDVETGKVRNGYYMKAFRFSFLLIRPKPEGTSWKRTMEEEQLHLFQNFYLPIYFGKITGKEYISYERPYTEEEKKLLSEDMNERHKKNLIEKGVQILENHVKILDNESLCQVAIDFVAEEPVGRREAVKMQRSEEPEETNHSNERN</sequence>
<proteinExistence type="predicted"/>
<evidence type="ECO:0000313" key="3">
    <source>
        <dbReference type="EMBL" id="KEZ89041.1"/>
    </source>
</evidence>
<accession>A0A084JJA7</accession>
<dbReference type="OrthoDB" id="1640349at2"/>
<dbReference type="PIRSF" id="PIRSF029895">
    <property type="entry name" value="SpoIV"/>
    <property type="match status" value="1"/>
</dbReference>
<comment type="caution">
    <text evidence="3">The sequence shown here is derived from an EMBL/GenBank/DDBJ whole genome shotgun (WGS) entry which is preliminary data.</text>
</comment>
<dbReference type="InterPro" id="IPR010690">
    <property type="entry name" value="YqfD"/>
</dbReference>
<reference evidence="3 4" key="1">
    <citation type="submission" date="2014-07" db="EMBL/GenBank/DDBJ databases">
        <title>Draft genome of Clostridium celerecrescens 152B isolated from sediments associated with methane hydrate from Krishna Godavari basin.</title>
        <authorList>
            <person name="Honkalas V.S."/>
            <person name="Dabir A.P."/>
            <person name="Arora P."/>
            <person name="Dhakephalkar P.K."/>
        </authorList>
    </citation>
    <scope>NUCLEOTIDE SEQUENCE [LARGE SCALE GENOMIC DNA]</scope>
    <source>
        <strain evidence="3 4">152B</strain>
    </source>
</reference>
<evidence type="ECO:0000256" key="1">
    <source>
        <dbReference type="SAM" id="MobiDB-lite"/>
    </source>
</evidence>
<dbReference type="STRING" id="29354.IO98_16450"/>
<name>A0A084JJA7_9FIRM</name>
<keyword evidence="4" id="KW-1185">Reference proteome</keyword>
<dbReference type="EMBL" id="JPME01000020">
    <property type="protein sequence ID" value="KEZ89041.1"/>
    <property type="molecule type" value="Genomic_DNA"/>
</dbReference>
<evidence type="ECO:0000256" key="2">
    <source>
        <dbReference type="SAM" id="Phobius"/>
    </source>
</evidence>
<organism evidence="3 4">
    <name type="scientific">Lacrimispora celerecrescens</name>
    <dbReference type="NCBI Taxonomy" id="29354"/>
    <lineage>
        <taxon>Bacteria</taxon>
        <taxon>Bacillati</taxon>
        <taxon>Bacillota</taxon>
        <taxon>Clostridia</taxon>
        <taxon>Lachnospirales</taxon>
        <taxon>Lachnospiraceae</taxon>
        <taxon>Lacrimispora</taxon>
    </lineage>
</organism>
<keyword evidence="2" id="KW-1133">Transmembrane helix</keyword>
<dbReference type="Pfam" id="PF06898">
    <property type="entry name" value="YqfD"/>
    <property type="match status" value="1"/>
</dbReference>
<keyword evidence="2" id="KW-0472">Membrane</keyword>
<feature type="region of interest" description="Disordered" evidence="1">
    <location>
        <begin position="392"/>
        <end position="414"/>
    </location>
</feature>
<feature type="transmembrane region" description="Helical" evidence="2">
    <location>
        <begin position="89"/>
        <end position="109"/>
    </location>
</feature>
<evidence type="ECO:0000313" key="4">
    <source>
        <dbReference type="Proteomes" id="UP000028525"/>
    </source>
</evidence>
<dbReference type="RefSeq" id="WP_038282934.1">
    <property type="nucleotide sequence ID" value="NZ_JPME01000020.1"/>
</dbReference>
<gene>
    <name evidence="3" type="ORF">IO98_16450</name>
</gene>
<protein>
    <submittedName>
        <fullName evidence="3">Sporulation protein</fullName>
    </submittedName>
</protein>